<evidence type="ECO:0000313" key="3">
    <source>
        <dbReference type="Proteomes" id="UP000663400"/>
    </source>
</evidence>
<protein>
    <submittedName>
        <fullName evidence="2">Phasin family protein</fullName>
    </submittedName>
</protein>
<organism evidence="2 3">
    <name type="scientific">Lysobacter arenosi</name>
    <dbReference type="NCBI Taxonomy" id="2795387"/>
    <lineage>
        <taxon>Bacteria</taxon>
        <taxon>Pseudomonadati</taxon>
        <taxon>Pseudomonadota</taxon>
        <taxon>Gammaproteobacteria</taxon>
        <taxon>Lysobacterales</taxon>
        <taxon>Lysobacteraceae</taxon>
        <taxon>Lysobacter</taxon>
    </lineage>
</organism>
<proteinExistence type="predicted"/>
<sequence length="132" mass="14199">MYQPFNEQFAAATRQFAETAAQVNRLALANAEAVIGLQLAAIEDRVNATFAFLGEAAEVRDFEAAKSLLPKGVQVARENLERSVSTGQEVFGRTLKTHGAITELAKAQFETSAKEVQTSVDNTIKAANKAAK</sequence>
<keyword evidence="3" id="KW-1185">Reference proteome</keyword>
<dbReference type="EMBL" id="CP071517">
    <property type="protein sequence ID" value="QSX74743.1"/>
    <property type="molecule type" value="Genomic_DNA"/>
</dbReference>
<dbReference type="Pfam" id="PF09361">
    <property type="entry name" value="Phasin_2"/>
    <property type="match status" value="1"/>
</dbReference>
<evidence type="ECO:0000313" key="2">
    <source>
        <dbReference type="EMBL" id="QSX74743.1"/>
    </source>
</evidence>
<name>A0ABX7RB60_9GAMM</name>
<reference evidence="2 3" key="1">
    <citation type="submission" date="2021-02" db="EMBL/GenBank/DDBJ databases">
        <title>Lysobacter arenosi sp. nov., isolated from soil of gangwondo yeongwol, south Korea.</title>
        <authorList>
            <person name="Kim K.R."/>
            <person name="Kim K.H."/>
            <person name="Jeon C.O."/>
        </authorList>
    </citation>
    <scope>NUCLEOTIDE SEQUENCE [LARGE SCALE GENOMIC DNA]</scope>
    <source>
        <strain evidence="2 3">R7</strain>
    </source>
</reference>
<feature type="domain" description="Phasin" evidence="1">
    <location>
        <begin position="7"/>
        <end position="109"/>
    </location>
</feature>
<dbReference type="InterPro" id="IPR018968">
    <property type="entry name" value="Phasin"/>
</dbReference>
<accession>A0ABX7RB60</accession>
<evidence type="ECO:0000259" key="1">
    <source>
        <dbReference type="Pfam" id="PF09361"/>
    </source>
</evidence>
<gene>
    <name evidence="2" type="ORF">HIV01_016505</name>
</gene>
<dbReference type="RefSeq" id="WP_200608778.1">
    <property type="nucleotide sequence ID" value="NZ_CP071517.1"/>
</dbReference>
<dbReference type="Proteomes" id="UP000663400">
    <property type="component" value="Chromosome"/>
</dbReference>